<dbReference type="NCBIfam" id="NF041936">
    <property type="entry name" value="MXAN_0125_fam"/>
    <property type="match status" value="1"/>
</dbReference>
<reference evidence="1 2" key="1">
    <citation type="submission" date="2019-06" db="EMBL/GenBank/DDBJ databases">
        <authorList>
            <person name="Livingstone P."/>
            <person name="Whitworth D."/>
        </authorList>
    </citation>
    <scope>NUCLEOTIDE SEQUENCE [LARGE SCALE GENOMIC DNA]</scope>
    <source>
        <strain evidence="1 2">AM401</strain>
    </source>
</reference>
<dbReference type="Proteomes" id="UP000315369">
    <property type="component" value="Unassembled WGS sequence"/>
</dbReference>
<comment type="caution">
    <text evidence="1">The sequence shown here is derived from an EMBL/GenBank/DDBJ whole genome shotgun (WGS) entry which is preliminary data.</text>
</comment>
<accession>A0A540WRC8</accession>
<dbReference type="OrthoDB" id="5383310at2"/>
<dbReference type="EMBL" id="VIFM01000182">
    <property type="protein sequence ID" value="TQF11550.1"/>
    <property type="molecule type" value="Genomic_DNA"/>
</dbReference>
<gene>
    <name evidence="1" type="ORF">FJV41_33675</name>
</gene>
<organism evidence="1 2">
    <name type="scientific">Myxococcus llanfairpwllgwyngyllgogerychwyrndrobwllllantysiliogogogochensis</name>
    <dbReference type="NCBI Taxonomy" id="2590453"/>
    <lineage>
        <taxon>Bacteria</taxon>
        <taxon>Pseudomonadati</taxon>
        <taxon>Myxococcota</taxon>
        <taxon>Myxococcia</taxon>
        <taxon>Myxococcales</taxon>
        <taxon>Cystobacterineae</taxon>
        <taxon>Myxococcaceae</taxon>
        <taxon>Myxococcus</taxon>
    </lineage>
</organism>
<sequence length="162" mass="17201">MLLAGVGGSLAAHARSEQCECITERQSVVSEMPCLVISSRATCGASTVRNACDEPVTLKGWPLVQCEGGRCDEELLPEEEASFYFSDGRGLSLPMKAQPEERFEEETFIVSVDGEERELVVSASVSCVTGKEPPSGCASSPGGIALAGVLALLGGWRRARHR</sequence>
<dbReference type="AlphaFoldDB" id="A0A540WRC8"/>
<protein>
    <submittedName>
        <fullName evidence="1">Uncharacterized protein</fullName>
    </submittedName>
</protein>
<evidence type="ECO:0000313" key="2">
    <source>
        <dbReference type="Proteomes" id="UP000315369"/>
    </source>
</evidence>
<proteinExistence type="predicted"/>
<evidence type="ECO:0000313" key="1">
    <source>
        <dbReference type="EMBL" id="TQF11550.1"/>
    </source>
</evidence>
<name>A0A540WRC8_9BACT</name>
<keyword evidence="2" id="KW-1185">Reference proteome</keyword>